<sequence length="158" mass="17323">MKNTTKGMHYTVDDAITLDMENIMKVCNETFPIETGYLHSLNESGSFPDETDETPKCYIRCVLEKTGIFTGEEFDATHAALVLGAGRAAEETAAIEEAAGECAPDTHWAGFSFIPPMYRLRTSRGALLGQPRGIFSFHGKSPFRLFVLSVQALRAAVV</sequence>
<dbReference type="OrthoDB" id="8184571at2759"/>
<dbReference type="AlphaFoldDB" id="A0A4C1WXM8"/>
<keyword evidence="2" id="KW-1185">Reference proteome</keyword>
<accession>A0A4C1WXM8</accession>
<name>A0A4C1WXM8_EUMVA</name>
<dbReference type="STRING" id="151549.A0A4C1WXM8"/>
<reference evidence="1 2" key="1">
    <citation type="journal article" date="2019" name="Commun. Biol.">
        <title>The bagworm genome reveals a unique fibroin gene that provides high tensile strength.</title>
        <authorList>
            <person name="Kono N."/>
            <person name="Nakamura H."/>
            <person name="Ohtoshi R."/>
            <person name="Tomita M."/>
            <person name="Numata K."/>
            <person name="Arakawa K."/>
        </authorList>
    </citation>
    <scope>NUCLEOTIDE SEQUENCE [LARGE SCALE GENOMIC DNA]</scope>
</reference>
<protein>
    <submittedName>
        <fullName evidence="1">Uncharacterized protein</fullName>
    </submittedName>
</protein>
<gene>
    <name evidence="1" type="ORF">EVAR_11619_1</name>
</gene>
<dbReference type="CDD" id="cd23992">
    <property type="entry name" value="PBP_GOBP"/>
    <property type="match status" value="1"/>
</dbReference>
<dbReference type="Proteomes" id="UP000299102">
    <property type="component" value="Unassembled WGS sequence"/>
</dbReference>
<organism evidence="1 2">
    <name type="scientific">Eumeta variegata</name>
    <name type="common">Bagworm moth</name>
    <name type="synonym">Eumeta japonica</name>
    <dbReference type="NCBI Taxonomy" id="151549"/>
    <lineage>
        <taxon>Eukaryota</taxon>
        <taxon>Metazoa</taxon>
        <taxon>Ecdysozoa</taxon>
        <taxon>Arthropoda</taxon>
        <taxon>Hexapoda</taxon>
        <taxon>Insecta</taxon>
        <taxon>Pterygota</taxon>
        <taxon>Neoptera</taxon>
        <taxon>Endopterygota</taxon>
        <taxon>Lepidoptera</taxon>
        <taxon>Glossata</taxon>
        <taxon>Ditrysia</taxon>
        <taxon>Tineoidea</taxon>
        <taxon>Psychidae</taxon>
        <taxon>Oiketicinae</taxon>
        <taxon>Eumeta</taxon>
    </lineage>
</organism>
<dbReference type="Gene3D" id="1.10.238.20">
    <property type="entry name" value="Pheromone/general odorant binding protein domain"/>
    <property type="match status" value="1"/>
</dbReference>
<comment type="caution">
    <text evidence="1">The sequence shown here is derived from an EMBL/GenBank/DDBJ whole genome shotgun (WGS) entry which is preliminary data.</text>
</comment>
<dbReference type="InterPro" id="IPR006170">
    <property type="entry name" value="PBP/GOBP"/>
</dbReference>
<evidence type="ECO:0000313" key="1">
    <source>
        <dbReference type="EMBL" id="GBP54867.1"/>
    </source>
</evidence>
<proteinExistence type="predicted"/>
<dbReference type="SUPFAM" id="SSF47565">
    <property type="entry name" value="Insect pheromone/odorant-binding proteins"/>
    <property type="match status" value="1"/>
</dbReference>
<dbReference type="InterPro" id="IPR036728">
    <property type="entry name" value="PBP_GOBP_sf"/>
</dbReference>
<evidence type="ECO:0000313" key="2">
    <source>
        <dbReference type="Proteomes" id="UP000299102"/>
    </source>
</evidence>
<dbReference type="Pfam" id="PF01395">
    <property type="entry name" value="PBP_GOBP"/>
    <property type="match status" value="1"/>
</dbReference>
<dbReference type="EMBL" id="BGZK01000656">
    <property type="protein sequence ID" value="GBP54867.1"/>
    <property type="molecule type" value="Genomic_DNA"/>
</dbReference>
<dbReference type="GO" id="GO:0005549">
    <property type="term" value="F:odorant binding"/>
    <property type="evidence" value="ECO:0007669"/>
    <property type="project" value="InterPro"/>
</dbReference>